<gene>
    <name evidence="1" type="ORF">EVA_11618</name>
</gene>
<dbReference type="EMBL" id="AMCI01003445">
    <property type="protein sequence ID" value="EJX00278.1"/>
    <property type="molecule type" value="Genomic_DNA"/>
</dbReference>
<protein>
    <submittedName>
        <fullName evidence="1">Uncharacterized protein</fullName>
    </submittedName>
</protein>
<evidence type="ECO:0000313" key="1">
    <source>
        <dbReference type="EMBL" id="EJX00278.1"/>
    </source>
</evidence>
<dbReference type="AlphaFoldDB" id="J9GER8"/>
<reference evidence="1" key="1">
    <citation type="journal article" date="2012" name="PLoS ONE">
        <title>Gene sets for utilization of primary and secondary nutrition supplies in the distal gut of endangered iberian lynx.</title>
        <authorList>
            <person name="Alcaide M."/>
            <person name="Messina E."/>
            <person name="Richter M."/>
            <person name="Bargiela R."/>
            <person name="Peplies J."/>
            <person name="Huws S.A."/>
            <person name="Newbold C.J."/>
            <person name="Golyshin P.N."/>
            <person name="Simon M.A."/>
            <person name="Lopez G."/>
            <person name="Yakimov M.M."/>
            <person name="Ferrer M."/>
        </authorList>
    </citation>
    <scope>NUCLEOTIDE SEQUENCE</scope>
</reference>
<comment type="caution">
    <text evidence="1">The sequence shown here is derived from an EMBL/GenBank/DDBJ whole genome shotgun (WGS) entry which is preliminary data.</text>
</comment>
<sequence>MTGINIRKGKQGIAVSGLKDGEKLPMHIIAWYQGVTKGYDDPNGAGPND</sequence>
<accession>J9GER8</accession>
<organism evidence="1">
    <name type="scientific">gut metagenome</name>
    <dbReference type="NCBI Taxonomy" id="749906"/>
    <lineage>
        <taxon>unclassified sequences</taxon>
        <taxon>metagenomes</taxon>
        <taxon>organismal metagenomes</taxon>
    </lineage>
</organism>
<proteinExistence type="predicted"/>
<name>J9GER8_9ZZZZ</name>